<dbReference type="Pfam" id="PF12697">
    <property type="entry name" value="Abhydrolase_6"/>
    <property type="match status" value="1"/>
</dbReference>
<organism evidence="2 3">
    <name type="scientific">Lachnellula subtilissima</name>
    <dbReference type="NCBI Taxonomy" id="602034"/>
    <lineage>
        <taxon>Eukaryota</taxon>
        <taxon>Fungi</taxon>
        <taxon>Dikarya</taxon>
        <taxon>Ascomycota</taxon>
        <taxon>Pezizomycotina</taxon>
        <taxon>Leotiomycetes</taxon>
        <taxon>Helotiales</taxon>
        <taxon>Lachnaceae</taxon>
        <taxon>Lachnellula</taxon>
    </lineage>
</organism>
<keyword evidence="3" id="KW-1185">Reference proteome</keyword>
<reference evidence="2 3" key="1">
    <citation type="submission" date="2018-05" db="EMBL/GenBank/DDBJ databases">
        <title>Genome sequencing and assembly of the regulated plant pathogen Lachnellula willkommii and related sister species for the development of diagnostic species identification markers.</title>
        <authorList>
            <person name="Giroux E."/>
            <person name="Bilodeau G."/>
        </authorList>
    </citation>
    <scope>NUCLEOTIDE SEQUENCE [LARGE SCALE GENOMIC DNA]</scope>
    <source>
        <strain evidence="2 3">CBS 197.66</strain>
    </source>
</reference>
<evidence type="ECO:0000259" key="1">
    <source>
        <dbReference type="Pfam" id="PF12697"/>
    </source>
</evidence>
<protein>
    <submittedName>
        <fullName evidence="2">Methylesterase</fullName>
    </submittedName>
</protein>
<dbReference type="PANTHER" id="PTHR37017:SF11">
    <property type="entry name" value="ESTERASE_LIPASE_THIOESTERASE DOMAIN-CONTAINING PROTEIN"/>
    <property type="match status" value="1"/>
</dbReference>
<accession>A0A8H8RJ82</accession>
<dbReference type="InterPro" id="IPR052897">
    <property type="entry name" value="Sec-Metab_Biosynth_Hydrolase"/>
</dbReference>
<name>A0A8H8RJ82_9HELO</name>
<dbReference type="SUPFAM" id="SSF53474">
    <property type="entry name" value="alpha/beta-Hydrolases"/>
    <property type="match status" value="1"/>
</dbReference>
<dbReference type="OrthoDB" id="1263307at2759"/>
<dbReference type="PANTHER" id="PTHR37017">
    <property type="entry name" value="AB HYDROLASE-1 DOMAIN-CONTAINING PROTEIN-RELATED"/>
    <property type="match status" value="1"/>
</dbReference>
<dbReference type="EMBL" id="QGMJ01000492">
    <property type="protein sequence ID" value="TVY35758.1"/>
    <property type="molecule type" value="Genomic_DNA"/>
</dbReference>
<dbReference type="InterPro" id="IPR000073">
    <property type="entry name" value="AB_hydrolase_1"/>
</dbReference>
<dbReference type="Gene3D" id="3.40.50.1820">
    <property type="entry name" value="alpha/beta hydrolase"/>
    <property type="match status" value="1"/>
</dbReference>
<evidence type="ECO:0000313" key="3">
    <source>
        <dbReference type="Proteomes" id="UP000462212"/>
    </source>
</evidence>
<proteinExistence type="predicted"/>
<feature type="domain" description="AB hydrolase-1" evidence="1">
    <location>
        <begin position="17"/>
        <end position="196"/>
    </location>
</feature>
<dbReference type="InterPro" id="IPR029058">
    <property type="entry name" value="AB_hydrolase_fold"/>
</dbReference>
<gene>
    <name evidence="2" type="primary">MES4</name>
    <name evidence="2" type="ORF">LSUB1_G006031</name>
</gene>
<sequence length="198" mass="20803">MSSTIGTAPAKAKPDFILVPGACHSSSCFAPTTALLEAEGYVVHGIELASVGGAAYVESFTPDVEIIAAKIHDVLSVGRDVVMVFHSYGGIPGSEALSSHLNPSASRSPGHGKIIHLFYLTAFVLPASSSLVSASGTPGPSWYIISACGTQVEVENPRSVFYNDVEAAVAEELVGKLRPHAYRALFSEVTCEPWREVA</sequence>
<dbReference type="AlphaFoldDB" id="A0A8H8RJ82"/>
<feature type="non-terminal residue" evidence="2">
    <location>
        <position position="198"/>
    </location>
</feature>
<evidence type="ECO:0000313" key="2">
    <source>
        <dbReference type="EMBL" id="TVY35758.1"/>
    </source>
</evidence>
<dbReference type="Proteomes" id="UP000462212">
    <property type="component" value="Unassembled WGS sequence"/>
</dbReference>
<comment type="caution">
    <text evidence="2">The sequence shown here is derived from an EMBL/GenBank/DDBJ whole genome shotgun (WGS) entry which is preliminary data.</text>
</comment>